<accession>A0A1X0NT69</accession>
<feature type="region of interest" description="Disordered" evidence="1">
    <location>
        <begin position="728"/>
        <end position="767"/>
    </location>
</feature>
<dbReference type="OrthoDB" id="271607at2759"/>
<evidence type="ECO:0000313" key="3">
    <source>
        <dbReference type="Proteomes" id="UP000192257"/>
    </source>
</evidence>
<feature type="compositionally biased region" description="Acidic residues" evidence="1">
    <location>
        <begin position="743"/>
        <end position="752"/>
    </location>
</feature>
<dbReference type="EMBL" id="NBCO01000021">
    <property type="protein sequence ID" value="ORC87663.1"/>
    <property type="molecule type" value="Genomic_DNA"/>
</dbReference>
<reference evidence="2 3" key="1">
    <citation type="submission" date="2017-03" db="EMBL/GenBank/DDBJ databases">
        <title>An alternative strategy for trypanosome survival in the mammalian bloodstream revealed through genome and transcriptome analysis of the ubiquitous bovine parasite Trypanosoma (Megatrypanum) theileri.</title>
        <authorList>
            <person name="Kelly S."/>
            <person name="Ivens A."/>
            <person name="Mott A."/>
            <person name="O'Neill E."/>
            <person name="Emms D."/>
            <person name="Macleod O."/>
            <person name="Voorheis P."/>
            <person name="Matthews J."/>
            <person name="Matthews K."/>
            <person name="Carrington M."/>
        </authorList>
    </citation>
    <scope>NUCLEOTIDE SEQUENCE [LARGE SCALE GENOMIC DNA]</scope>
    <source>
        <strain evidence="2">Edinburgh</strain>
    </source>
</reference>
<name>A0A1X0NT69_9TRYP</name>
<keyword evidence="3" id="KW-1185">Reference proteome</keyword>
<sequence>MVKRQRSGSPWGAEDAKSNGSRSNSRSNGHHNNNNGNNNNNNNNNDVYDTSSREGSVHVSATKESLGVFVWNEVGIMPYTCLLKYLHYTCGCLAIERVKHSKQCLIDKLHTRIMTFWNREIDSFSTTKQQELNDIFHPHMNAMMERLSSLASSDMTAGELCRAFLQMLEVFGFPEEENVEEAQLVANVRKAAELHAYSYHKRTSHHLSVLPRYEGDRRTEEQHRLPRAGRVVHFPCPHPHPDVNTSIQLIEPKKRRPPLDENRIFSHPKKATSSGMEDFLVDEELQYRALVVLGRHLDSFGSLQHLSPFLRFVLWNILDRDEELFDTLGVADSLGSDKGTQLKHQQQQEKIETLRRRVAEKRTAFDATRTVARESAVRIGWWAVSAHWRDQVLRVVEDGEDADWYLLRDSAKTGSQAIFPNYAVTSIIKDTVLKALRRVRDGYVDCGVEDTSECYDVITQVLFPLLEGTAPSIPDYFLSDDTSDESDSSQQKEKRKEQRRRRQEEYQELRSRVKSLMELKGESSQQQSVEEIARSTRWNLDCVPLLPQDESTCAFLSDMFVWPLQCLASLLEQMAMARYSGDGLKKFVAAFIQSNWSDEESVLEFLIRREPTNISLASFVGFPRLVRDVYTSAHWLRNDKYFSVVVECRSQGCAMPTGTVASNYLQWRTLSSILGTLDYNDDVLALTVRGATPNAVAEGKLWSVAELQSMPRTPVEGVVLMLAPEKDPLSSYSSNVVDAEASHDDDDDDDDTVAAASEKEKVEVKEK</sequence>
<dbReference type="AlphaFoldDB" id="A0A1X0NT69"/>
<feature type="compositionally biased region" description="Basic and acidic residues" evidence="1">
    <location>
        <begin position="490"/>
        <end position="504"/>
    </location>
</feature>
<evidence type="ECO:0000313" key="2">
    <source>
        <dbReference type="EMBL" id="ORC87663.1"/>
    </source>
</evidence>
<comment type="caution">
    <text evidence="2">The sequence shown here is derived from an EMBL/GenBank/DDBJ whole genome shotgun (WGS) entry which is preliminary data.</text>
</comment>
<feature type="region of interest" description="Disordered" evidence="1">
    <location>
        <begin position="477"/>
        <end position="504"/>
    </location>
</feature>
<feature type="compositionally biased region" description="Basic and acidic residues" evidence="1">
    <location>
        <begin position="757"/>
        <end position="767"/>
    </location>
</feature>
<proteinExistence type="predicted"/>
<dbReference type="RefSeq" id="XP_028881729.1">
    <property type="nucleotide sequence ID" value="XM_029027119.1"/>
</dbReference>
<dbReference type="Proteomes" id="UP000192257">
    <property type="component" value="Unassembled WGS sequence"/>
</dbReference>
<evidence type="ECO:0000256" key="1">
    <source>
        <dbReference type="SAM" id="MobiDB-lite"/>
    </source>
</evidence>
<organism evidence="2 3">
    <name type="scientific">Trypanosoma theileri</name>
    <dbReference type="NCBI Taxonomy" id="67003"/>
    <lineage>
        <taxon>Eukaryota</taxon>
        <taxon>Discoba</taxon>
        <taxon>Euglenozoa</taxon>
        <taxon>Kinetoplastea</taxon>
        <taxon>Metakinetoplastina</taxon>
        <taxon>Trypanosomatida</taxon>
        <taxon>Trypanosomatidae</taxon>
        <taxon>Trypanosoma</taxon>
    </lineage>
</organism>
<dbReference type="VEuPathDB" id="TriTrypDB:TM35_000212690"/>
<gene>
    <name evidence="2" type="ORF">TM35_000212690</name>
</gene>
<feature type="compositionally biased region" description="Low complexity" evidence="1">
    <location>
        <begin position="18"/>
        <end position="45"/>
    </location>
</feature>
<protein>
    <submittedName>
        <fullName evidence="2">Uncharacterized protein</fullName>
    </submittedName>
</protein>
<feature type="region of interest" description="Disordered" evidence="1">
    <location>
        <begin position="1"/>
        <end position="56"/>
    </location>
</feature>
<dbReference type="GeneID" id="39986899"/>